<gene>
    <name evidence="9" type="ORF">AB5J58_27680</name>
</gene>
<dbReference type="CDD" id="cd06173">
    <property type="entry name" value="MFS_MefA_like"/>
    <property type="match status" value="1"/>
</dbReference>
<dbReference type="PANTHER" id="PTHR23513:SF6">
    <property type="entry name" value="MAJOR FACILITATOR SUPERFAMILY ASSOCIATED DOMAIN-CONTAINING PROTEIN"/>
    <property type="match status" value="1"/>
</dbReference>
<reference evidence="9" key="1">
    <citation type="submission" date="2024-07" db="EMBL/GenBank/DDBJ databases">
        <authorList>
            <person name="Yu S.T."/>
        </authorList>
    </citation>
    <scope>NUCLEOTIDE SEQUENCE</scope>
    <source>
        <strain evidence="9">R08</strain>
    </source>
</reference>
<comment type="subcellular location">
    <subcellularLocation>
        <location evidence="1">Cell membrane</location>
        <topology evidence="1">Multi-pass membrane protein</topology>
    </subcellularLocation>
</comment>
<evidence type="ECO:0000256" key="3">
    <source>
        <dbReference type="ARBA" id="ARBA00022475"/>
    </source>
</evidence>
<organism evidence="9">
    <name type="scientific">Streptomyces sp. R08</name>
    <dbReference type="NCBI Taxonomy" id="3238624"/>
    <lineage>
        <taxon>Bacteria</taxon>
        <taxon>Bacillati</taxon>
        <taxon>Actinomycetota</taxon>
        <taxon>Actinomycetes</taxon>
        <taxon>Kitasatosporales</taxon>
        <taxon>Streptomycetaceae</taxon>
        <taxon>Streptomyces</taxon>
    </lineage>
</organism>
<dbReference type="SUPFAM" id="SSF103473">
    <property type="entry name" value="MFS general substrate transporter"/>
    <property type="match status" value="1"/>
</dbReference>
<evidence type="ECO:0000256" key="4">
    <source>
        <dbReference type="ARBA" id="ARBA00022692"/>
    </source>
</evidence>
<feature type="transmembrane region" description="Helical" evidence="8">
    <location>
        <begin position="46"/>
        <end position="65"/>
    </location>
</feature>
<name>A0AB39MF93_9ACTN</name>
<dbReference type="EMBL" id="CP163431">
    <property type="protein sequence ID" value="XDQ03702.1"/>
    <property type="molecule type" value="Genomic_DNA"/>
</dbReference>
<keyword evidence="4 8" id="KW-0812">Transmembrane</keyword>
<evidence type="ECO:0000256" key="6">
    <source>
        <dbReference type="ARBA" id="ARBA00023136"/>
    </source>
</evidence>
<keyword evidence="5 8" id="KW-1133">Transmembrane helix</keyword>
<proteinExistence type="predicted"/>
<feature type="transmembrane region" description="Helical" evidence="8">
    <location>
        <begin position="255"/>
        <end position="277"/>
    </location>
</feature>
<feature type="transmembrane region" description="Helical" evidence="8">
    <location>
        <begin position="102"/>
        <end position="120"/>
    </location>
</feature>
<dbReference type="Gene3D" id="1.20.1250.20">
    <property type="entry name" value="MFS general substrate transporter like domains"/>
    <property type="match status" value="1"/>
</dbReference>
<accession>A0AB39MF93</accession>
<evidence type="ECO:0000256" key="5">
    <source>
        <dbReference type="ARBA" id="ARBA00022989"/>
    </source>
</evidence>
<evidence type="ECO:0000256" key="2">
    <source>
        <dbReference type="ARBA" id="ARBA00022448"/>
    </source>
</evidence>
<evidence type="ECO:0000256" key="7">
    <source>
        <dbReference type="SAM" id="MobiDB-lite"/>
    </source>
</evidence>
<evidence type="ECO:0000256" key="1">
    <source>
        <dbReference type="ARBA" id="ARBA00004651"/>
    </source>
</evidence>
<keyword evidence="2" id="KW-0813">Transport</keyword>
<keyword evidence="3" id="KW-1003">Cell membrane</keyword>
<dbReference type="InterPro" id="IPR010290">
    <property type="entry name" value="TM_effector"/>
</dbReference>
<feature type="transmembrane region" description="Helical" evidence="8">
    <location>
        <begin position="352"/>
        <end position="373"/>
    </location>
</feature>
<dbReference type="Pfam" id="PF05977">
    <property type="entry name" value="MFS_3"/>
    <property type="match status" value="1"/>
</dbReference>
<sequence>MAGRRALGRRFGWLWASFAVSSYGTGLGFGAFPFMAILVLHSGPTQVAVLAASGRAVGALVAVPLGPWVEFRRKRPVMIAMDLIRFGALLTVPVTFACGLLSFAQLLVVSIIVAAANIAFNAASGSYLKSLVPAEDLLVANSRFESTTWTSTMLGPPLGGAAIGLFGPVTTVVADAVSYLLSALGIRAIGGTEPRPERTGGHRLRAGDLLDGWRYVLAHPTLRPLLLNAMTVNGLIMAAEPLLAVLLLGQLGFSPWQFALVLAAASGAGGFIGSRLARPLAARFGRRRVLRTSGTLRACWPIGLAFVTPGLPGMLLVAALQLAMVTCIGVFNPLLATARLEQTAPDRVARTLTAWSISTSAAIAATTALWGVLAAATTPRTAIAVAGVLLLASPLLLPRRGETERDEQEPRERELRERESRERPAADAEVPDAVEGA</sequence>
<feature type="region of interest" description="Disordered" evidence="7">
    <location>
        <begin position="400"/>
        <end position="437"/>
    </location>
</feature>
<evidence type="ECO:0000313" key="9">
    <source>
        <dbReference type="EMBL" id="XDQ03702.1"/>
    </source>
</evidence>
<feature type="compositionally biased region" description="Basic and acidic residues" evidence="7">
    <location>
        <begin position="400"/>
        <end position="426"/>
    </location>
</feature>
<evidence type="ECO:0000256" key="8">
    <source>
        <dbReference type="SAM" id="Phobius"/>
    </source>
</evidence>
<feature type="transmembrane region" description="Helical" evidence="8">
    <location>
        <begin position="225"/>
        <end position="249"/>
    </location>
</feature>
<dbReference type="PANTHER" id="PTHR23513">
    <property type="entry name" value="INTEGRAL MEMBRANE EFFLUX PROTEIN-RELATED"/>
    <property type="match status" value="1"/>
</dbReference>
<dbReference type="AlphaFoldDB" id="A0AB39MF93"/>
<protein>
    <submittedName>
        <fullName evidence="9">MFS transporter</fullName>
    </submittedName>
</protein>
<keyword evidence="6 8" id="KW-0472">Membrane</keyword>
<dbReference type="GO" id="GO:0005886">
    <property type="term" value="C:plasma membrane"/>
    <property type="evidence" value="ECO:0007669"/>
    <property type="project" value="UniProtKB-SubCell"/>
</dbReference>
<dbReference type="RefSeq" id="WP_369189522.1">
    <property type="nucleotide sequence ID" value="NZ_CP163431.1"/>
</dbReference>
<dbReference type="InterPro" id="IPR036259">
    <property type="entry name" value="MFS_trans_sf"/>
</dbReference>
<feature type="transmembrane region" description="Helical" evidence="8">
    <location>
        <begin position="12"/>
        <end position="40"/>
    </location>
</feature>